<name>A0A3M7QHR6_BRAPC</name>
<keyword evidence="2" id="KW-1185">Reference proteome</keyword>
<evidence type="ECO:0000313" key="1">
    <source>
        <dbReference type="EMBL" id="RNA10976.1"/>
    </source>
</evidence>
<protein>
    <submittedName>
        <fullName evidence="1">Uncharacterized protein</fullName>
    </submittedName>
</protein>
<reference evidence="1 2" key="1">
    <citation type="journal article" date="2018" name="Sci. Rep.">
        <title>Genomic signatures of local adaptation to the degree of environmental predictability in rotifers.</title>
        <authorList>
            <person name="Franch-Gras L."/>
            <person name="Hahn C."/>
            <person name="Garcia-Roger E.M."/>
            <person name="Carmona M.J."/>
            <person name="Serra M."/>
            <person name="Gomez A."/>
        </authorList>
    </citation>
    <scope>NUCLEOTIDE SEQUENCE [LARGE SCALE GENOMIC DNA]</scope>
    <source>
        <strain evidence="1">HYR1</strain>
    </source>
</reference>
<proteinExistence type="predicted"/>
<dbReference type="Proteomes" id="UP000276133">
    <property type="component" value="Unassembled WGS sequence"/>
</dbReference>
<dbReference type="AlphaFoldDB" id="A0A3M7QHR6"/>
<sequence length="101" mass="12053">MALNFLMKSELKPGNNPRSFEILNFIVFEEAKKKFCTHGSKKYKNLYFFQIKIHFGNVSNLFIEKEPKTAFLIFPPILYEKAIDFHLIIKENSYFLKRKID</sequence>
<evidence type="ECO:0000313" key="2">
    <source>
        <dbReference type="Proteomes" id="UP000276133"/>
    </source>
</evidence>
<organism evidence="1 2">
    <name type="scientific">Brachionus plicatilis</name>
    <name type="common">Marine rotifer</name>
    <name type="synonym">Brachionus muelleri</name>
    <dbReference type="NCBI Taxonomy" id="10195"/>
    <lineage>
        <taxon>Eukaryota</taxon>
        <taxon>Metazoa</taxon>
        <taxon>Spiralia</taxon>
        <taxon>Gnathifera</taxon>
        <taxon>Rotifera</taxon>
        <taxon>Eurotatoria</taxon>
        <taxon>Monogononta</taxon>
        <taxon>Pseudotrocha</taxon>
        <taxon>Ploima</taxon>
        <taxon>Brachionidae</taxon>
        <taxon>Brachionus</taxon>
    </lineage>
</organism>
<gene>
    <name evidence="1" type="ORF">BpHYR1_020280</name>
</gene>
<comment type="caution">
    <text evidence="1">The sequence shown here is derived from an EMBL/GenBank/DDBJ whole genome shotgun (WGS) entry which is preliminary data.</text>
</comment>
<dbReference type="EMBL" id="REGN01006078">
    <property type="protein sequence ID" value="RNA10976.1"/>
    <property type="molecule type" value="Genomic_DNA"/>
</dbReference>
<accession>A0A3M7QHR6</accession>